<dbReference type="EMBL" id="PJCH01000005">
    <property type="protein sequence ID" value="PQA88000.1"/>
    <property type="molecule type" value="Genomic_DNA"/>
</dbReference>
<feature type="transmembrane region" description="Helical" evidence="1">
    <location>
        <begin position="81"/>
        <end position="102"/>
    </location>
</feature>
<evidence type="ECO:0000313" key="2">
    <source>
        <dbReference type="EMBL" id="PQA88000.1"/>
    </source>
</evidence>
<evidence type="ECO:0000256" key="1">
    <source>
        <dbReference type="SAM" id="Phobius"/>
    </source>
</evidence>
<reference evidence="2 3" key="1">
    <citation type="submission" date="2017-12" db="EMBL/GenBank/DDBJ databases">
        <authorList>
            <person name="Hurst M.R.H."/>
        </authorList>
    </citation>
    <scope>NUCLEOTIDE SEQUENCE [LARGE SCALE GENOMIC DNA]</scope>
    <source>
        <strain evidence="2 3">SY-3-19</strain>
    </source>
</reference>
<keyword evidence="1" id="KW-0472">Membrane</keyword>
<organism evidence="2 3">
    <name type="scientific">Hyphococcus luteus</name>
    <dbReference type="NCBI Taxonomy" id="2058213"/>
    <lineage>
        <taxon>Bacteria</taxon>
        <taxon>Pseudomonadati</taxon>
        <taxon>Pseudomonadota</taxon>
        <taxon>Alphaproteobacteria</taxon>
        <taxon>Parvularculales</taxon>
        <taxon>Parvularculaceae</taxon>
        <taxon>Hyphococcus</taxon>
    </lineage>
</organism>
<dbReference type="AlphaFoldDB" id="A0A2S7K665"/>
<proteinExistence type="predicted"/>
<gene>
    <name evidence="2" type="ORF">CW354_06600</name>
</gene>
<evidence type="ECO:0000313" key="3">
    <source>
        <dbReference type="Proteomes" id="UP000239504"/>
    </source>
</evidence>
<accession>A0A2S7K665</accession>
<protein>
    <submittedName>
        <fullName evidence="2">Uncharacterized protein</fullName>
    </submittedName>
</protein>
<name>A0A2S7K665_9PROT</name>
<feature type="transmembrane region" description="Helical" evidence="1">
    <location>
        <begin position="108"/>
        <end position="129"/>
    </location>
</feature>
<feature type="transmembrane region" description="Helical" evidence="1">
    <location>
        <begin position="12"/>
        <end position="32"/>
    </location>
</feature>
<dbReference type="RefSeq" id="WP_104829245.1">
    <property type="nucleotide sequence ID" value="NZ_PJCH01000005.1"/>
</dbReference>
<feature type="transmembrane region" description="Helical" evidence="1">
    <location>
        <begin position="52"/>
        <end position="74"/>
    </location>
</feature>
<dbReference type="Proteomes" id="UP000239504">
    <property type="component" value="Unassembled WGS sequence"/>
</dbReference>
<comment type="caution">
    <text evidence="2">The sequence shown here is derived from an EMBL/GenBank/DDBJ whole genome shotgun (WGS) entry which is preliminary data.</text>
</comment>
<keyword evidence="3" id="KW-1185">Reference proteome</keyword>
<keyword evidence="1" id="KW-0812">Transmembrane</keyword>
<dbReference type="OrthoDB" id="9787548at2"/>
<keyword evidence="1" id="KW-1133">Transmembrane helix</keyword>
<sequence>MNELSGGALKFFRILFVISAIWNFAGAIPGLVDAGGMFEREFGRALADPVMTAVYRGAWGTAFLYGFGFLMAAVHPARHTGIVLMGGLGKALFALNLCFMYVKGWTSSFAIVVIAGDIVFVALFILYFIMLKRRGIAIL</sequence>